<comment type="caution">
    <text evidence="2">The sequence shown here is derived from an EMBL/GenBank/DDBJ whole genome shotgun (WGS) entry which is preliminary data.</text>
</comment>
<feature type="region of interest" description="Disordered" evidence="1">
    <location>
        <begin position="92"/>
        <end position="121"/>
    </location>
</feature>
<dbReference type="AlphaFoldDB" id="A0AAD6UCW1"/>
<keyword evidence="3" id="KW-1185">Reference proteome</keyword>
<evidence type="ECO:0000313" key="3">
    <source>
        <dbReference type="Proteomes" id="UP001222325"/>
    </source>
</evidence>
<dbReference type="Proteomes" id="UP001222325">
    <property type="component" value="Unassembled WGS sequence"/>
</dbReference>
<feature type="region of interest" description="Disordered" evidence="1">
    <location>
        <begin position="18"/>
        <end position="62"/>
    </location>
</feature>
<evidence type="ECO:0000256" key="1">
    <source>
        <dbReference type="SAM" id="MobiDB-lite"/>
    </source>
</evidence>
<reference evidence="2" key="1">
    <citation type="submission" date="2023-03" db="EMBL/GenBank/DDBJ databases">
        <title>Massive genome expansion in bonnet fungi (Mycena s.s.) driven by repeated elements and novel gene families across ecological guilds.</title>
        <authorList>
            <consortium name="Lawrence Berkeley National Laboratory"/>
            <person name="Harder C.B."/>
            <person name="Miyauchi S."/>
            <person name="Viragh M."/>
            <person name="Kuo A."/>
            <person name="Thoen E."/>
            <person name="Andreopoulos B."/>
            <person name="Lu D."/>
            <person name="Skrede I."/>
            <person name="Drula E."/>
            <person name="Henrissat B."/>
            <person name="Morin E."/>
            <person name="Kohler A."/>
            <person name="Barry K."/>
            <person name="LaButti K."/>
            <person name="Morin E."/>
            <person name="Salamov A."/>
            <person name="Lipzen A."/>
            <person name="Mereny Z."/>
            <person name="Hegedus B."/>
            <person name="Baldrian P."/>
            <person name="Stursova M."/>
            <person name="Weitz H."/>
            <person name="Taylor A."/>
            <person name="Grigoriev I.V."/>
            <person name="Nagy L.G."/>
            <person name="Martin F."/>
            <person name="Kauserud H."/>
        </authorList>
    </citation>
    <scope>NUCLEOTIDE SEQUENCE</scope>
    <source>
        <strain evidence="2">CBHHK173m</strain>
    </source>
</reference>
<name>A0AAD6UCW1_9AGAR</name>
<dbReference type="EMBL" id="JARJCN010000016">
    <property type="protein sequence ID" value="KAJ7093406.1"/>
    <property type="molecule type" value="Genomic_DNA"/>
</dbReference>
<accession>A0AAD6UCW1</accession>
<sequence length="163" mass="18141">MNGSPSLLKRTSAIFHKAQVAESLPRPRRPGALPLEPQRRRSDGFQSVVPPRPPAAALSAPRNVRWNETLVCPSPIFASQRRKGWYNRRGDQLWTNDGAYKPAPPGEEFPPELRDYPAHGSGWMNEDGVRIDTGHRLIPKAPLRSALKQTQARGPVIQVENGN</sequence>
<evidence type="ECO:0000313" key="2">
    <source>
        <dbReference type="EMBL" id="KAJ7093406.1"/>
    </source>
</evidence>
<protein>
    <submittedName>
        <fullName evidence="2">Uncharacterized protein</fullName>
    </submittedName>
</protein>
<gene>
    <name evidence="2" type="ORF">B0H15DRAFT_776808</name>
</gene>
<organism evidence="2 3">
    <name type="scientific">Mycena belliarum</name>
    <dbReference type="NCBI Taxonomy" id="1033014"/>
    <lineage>
        <taxon>Eukaryota</taxon>
        <taxon>Fungi</taxon>
        <taxon>Dikarya</taxon>
        <taxon>Basidiomycota</taxon>
        <taxon>Agaricomycotina</taxon>
        <taxon>Agaricomycetes</taxon>
        <taxon>Agaricomycetidae</taxon>
        <taxon>Agaricales</taxon>
        <taxon>Marasmiineae</taxon>
        <taxon>Mycenaceae</taxon>
        <taxon>Mycena</taxon>
    </lineage>
</organism>
<proteinExistence type="predicted"/>